<feature type="non-terminal residue" evidence="1">
    <location>
        <position position="87"/>
    </location>
</feature>
<dbReference type="OrthoDB" id="419616at2759"/>
<gene>
    <name evidence="1" type="ORF">CTOB1V02_LOCUS7647</name>
</gene>
<dbReference type="AlphaFoldDB" id="A0A7R8ZMX7"/>
<protein>
    <submittedName>
        <fullName evidence="1">Uncharacterized protein</fullName>
    </submittedName>
</protein>
<reference evidence="1" key="1">
    <citation type="submission" date="2020-11" db="EMBL/GenBank/DDBJ databases">
        <authorList>
            <person name="Tran Van P."/>
        </authorList>
    </citation>
    <scope>NUCLEOTIDE SEQUENCE</scope>
</reference>
<proteinExistence type="predicted"/>
<sequence>MCRLRYWKMVKKLSKMVVGMIIRGRRNIMKDGFINFGIGDASLYHALVIIFLEFFAWGLLTSPMITVLNETFPDHTFLMNGMIVGVK</sequence>
<accession>A0A7R8ZMX7</accession>
<dbReference type="EMBL" id="OB662274">
    <property type="protein sequence ID" value="CAD7229781.1"/>
    <property type="molecule type" value="Genomic_DNA"/>
</dbReference>
<evidence type="ECO:0000313" key="1">
    <source>
        <dbReference type="EMBL" id="CAD7229781.1"/>
    </source>
</evidence>
<organism evidence="1">
    <name type="scientific">Cyprideis torosa</name>
    <dbReference type="NCBI Taxonomy" id="163714"/>
    <lineage>
        <taxon>Eukaryota</taxon>
        <taxon>Metazoa</taxon>
        <taxon>Ecdysozoa</taxon>
        <taxon>Arthropoda</taxon>
        <taxon>Crustacea</taxon>
        <taxon>Oligostraca</taxon>
        <taxon>Ostracoda</taxon>
        <taxon>Podocopa</taxon>
        <taxon>Podocopida</taxon>
        <taxon>Cytherocopina</taxon>
        <taxon>Cytheroidea</taxon>
        <taxon>Cytherideidae</taxon>
        <taxon>Cyprideis</taxon>
    </lineage>
</organism>
<name>A0A7R8ZMX7_9CRUS</name>